<protein>
    <submittedName>
        <fullName evidence="2">DUF2306 domain-containing protein</fullName>
    </submittedName>
</protein>
<reference evidence="2" key="1">
    <citation type="submission" date="2020-10" db="EMBL/GenBank/DDBJ databases">
        <title>Phylogeny of dyella-like bacteria.</title>
        <authorList>
            <person name="Fu J."/>
        </authorList>
    </citation>
    <scope>NUCLEOTIDE SEQUENCE</scope>
    <source>
        <strain evidence="2">DHOC52</strain>
    </source>
</reference>
<dbReference type="EMBL" id="JADIKE010000018">
    <property type="protein sequence ID" value="MBM7123890.1"/>
    <property type="molecule type" value="Genomic_DNA"/>
</dbReference>
<proteinExistence type="predicted"/>
<feature type="transmembrane region" description="Helical" evidence="1">
    <location>
        <begin position="112"/>
        <end position="132"/>
    </location>
</feature>
<sequence length="281" mass="30692">MPHGSATTIGTTSPLGDRVSRVFHFSSRALATVVWLSCGLFGLYILIFYAGSLVSGHAARWNNVLPGLYSDARPTSMAGIGMHFAAGGTILALGFVQLLGTVRQRIPALHHWFGRIYVTAALCAGAGGLIFIADTGTLGGLVMNTGFGLYGVLTMLAAVQTYRYARRRQIDTHRMWAIRLFALAIGSWLYRMEYGLWFLVTHKLGHTSDFHGPFDAVMAFFFYVPNLLIAEAYLRGSSERTGTAGRLTMASLMIIAAGLLGVATYFFATQYWWPMVARTIA</sequence>
<name>A0ABS2JYN2_9GAMM</name>
<feature type="transmembrane region" description="Helical" evidence="1">
    <location>
        <begin position="180"/>
        <end position="200"/>
    </location>
</feature>
<dbReference type="RefSeq" id="WP_204678514.1">
    <property type="nucleotide sequence ID" value="NZ_BSNR01000025.1"/>
</dbReference>
<feature type="transmembrane region" description="Helical" evidence="1">
    <location>
        <begin position="29"/>
        <end position="51"/>
    </location>
</feature>
<keyword evidence="1" id="KW-0472">Membrane</keyword>
<dbReference type="InterPro" id="IPR018750">
    <property type="entry name" value="DUF2306_membrane"/>
</dbReference>
<evidence type="ECO:0000256" key="1">
    <source>
        <dbReference type="SAM" id="Phobius"/>
    </source>
</evidence>
<keyword evidence="3" id="KW-1185">Reference proteome</keyword>
<dbReference type="Proteomes" id="UP001430149">
    <property type="component" value="Unassembled WGS sequence"/>
</dbReference>
<gene>
    <name evidence="2" type="ORF">ISP19_00740</name>
</gene>
<evidence type="ECO:0000313" key="3">
    <source>
        <dbReference type="Proteomes" id="UP001430149"/>
    </source>
</evidence>
<dbReference type="Pfam" id="PF10067">
    <property type="entry name" value="DUF2306"/>
    <property type="match status" value="1"/>
</dbReference>
<evidence type="ECO:0000313" key="2">
    <source>
        <dbReference type="EMBL" id="MBM7123890.1"/>
    </source>
</evidence>
<comment type="caution">
    <text evidence="2">The sequence shown here is derived from an EMBL/GenBank/DDBJ whole genome shotgun (WGS) entry which is preliminary data.</text>
</comment>
<feature type="transmembrane region" description="Helical" evidence="1">
    <location>
        <begin position="246"/>
        <end position="268"/>
    </location>
</feature>
<keyword evidence="1" id="KW-1133">Transmembrane helix</keyword>
<feature type="transmembrane region" description="Helical" evidence="1">
    <location>
        <begin position="212"/>
        <end position="234"/>
    </location>
</feature>
<keyword evidence="1" id="KW-0812">Transmembrane</keyword>
<accession>A0ABS2JYN2</accession>
<organism evidence="2 3">
    <name type="scientific">Dyella flava</name>
    <dbReference type="NCBI Taxonomy" id="1920170"/>
    <lineage>
        <taxon>Bacteria</taxon>
        <taxon>Pseudomonadati</taxon>
        <taxon>Pseudomonadota</taxon>
        <taxon>Gammaproteobacteria</taxon>
        <taxon>Lysobacterales</taxon>
        <taxon>Rhodanobacteraceae</taxon>
        <taxon>Dyella</taxon>
    </lineage>
</organism>
<feature type="transmembrane region" description="Helical" evidence="1">
    <location>
        <begin position="138"/>
        <end position="159"/>
    </location>
</feature>
<feature type="transmembrane region" description="Helical" evidence="1">
    <location>
        <begin position="80"/>
        <end position="100"/>
    </location>
</feature>